<evidence type="ECO:0000256" key="4">
    <source>
        <dbReference type="SAM" id="MobiDB-lite"/>
    </source>
</evidence>
<dbReference type="InterPro" id="IPR016024">
    <property type="entry name" value="ARM-type_fold"/>
</dbReference>
<dbReference type="GO" id="GO:0003729">
    <property type="term" value="F:mRNA binding"/>
    <property type="evidence" value="ECO:0007669"/>
    <property type="project" value="TreeGrafter"/>
</dbReference>
<feature type="repeat" description="Pumilio" evidence="3">
    <location>
        <begin position="355"/>
        <end position="376"/>
    </location>
</feature>
<evidence type="ECO:0000256" key="2">
    <source>
        <dbReference type="ARBA" id="ARBA00022845"/>
    </source>
</evidence>
<dbReference type="Pfam" id="PF00806">
    <property type="entry name" value="PUF"/>
    <property type="match status" value="2"/>
</dbReference>
<dbReference type="InterPro" id="IPR033133">
    <property type="entry name" value="PUM-HD"/>
</dbReference>
<dbReference type="AlphaFoldDB" id="A0A426Z8G1"/>
<dbReference type="PANTHER" id="PTHR12537:SF12">
    <property type="entry name" value="MATERNAL PROTEIN PUMILIO"/>
    <property type="match status" value="1"/>
</dbReference>
<feature type="signal peptide" evidence="5">
    <location>
        <begin position="1"/>
        <end position="26"/>
    </location>
</feature>
<protein>
    <recommendedName>
        <fullName evidence="6">PUM-HD domain-containing protein</fullName>
    </recommendedName>
</protein>
<dbReference type="InterPro" id="IPR001313">
    <property type="entry name" value="Pumilio_RNA-bd_rpt"/>
</dbReference>
<keyword evidence="2" id="KW-0810">Translation regulation</keyword>
<dbReference type="InterPro" id="IPR012940">
    <property type="entry name" value="NABP"/>
</dbReference>
<dbReference type="InterPro" id="IPR011989">
    <property type="entry name" value="ARM-like"/>
</dbReference>
<evidence type="ECO:0000313" key="8">
    <source>
        <dbReference type="Proteomes" id="UP000287651"/>
    </source>
</evidence>
<feature type="domain" description="PUM-HD" evidence="6">
    <location>
        <begin position="293"/>
        <end position="376"/>
    </location>
</feature>
<sequence length="376" mass="39908">MVVAVITLVVTIAVMVVALLADGCDGSGGDGSNKIVAVVVVMTASVGGGSGISRNTYDNVDPIRASDSPLMQLQSGSEGLGGIQSGTTSSSLTRVQSLGVSISHSFASALASSLSRSTTPDPLLIRRSPSPCLPPVGVRNSDGDRSNGLGGVSSHMADYGDLVSALSDFNLSGKISLDGECHVPAQLDEQFRNQTELFYDGDNRQYLQQKVIDKPMSPLLKNSTNVVGYSDPSKRTGSLTDIGLSELTSDGQMNLPKQPSYTNVYKKVPSVGTTISRSLYPNADVLNIDFSGSNSKSYTGGHGLQTMVNSRLDEDNLRLNDVLLSFTSADQFGSRFIQQKLETASVEEKNKIFPEILPKAHSLMTDVFGNYVIQKV</sequence>
<feature type="chain" id="PRO_5019428473" description="PUM-HD domain-containing protein" evidence="5">
    <location>
        <begin position="27"/>
        <end position="376"/>
    </location>
</feature>
<keyword evidence="1" id="KW-0677">Repeat</keyword>
<evidence type="ECO:0000256" key="1">
    <source>
        <dbReference type="ARBA" id="ARBA00022737"/>
    </source>
</evidence>
<evidence type="ECO:0000256" key="3">
    <source>
        <dbReference type="PROSITE-ProRule" id="PRU00317"/>
    </source>
</evidence>
<feature type="region of interest" description="Disordered" evidence="4">
    <location>
        <begin position="117"/>
        <end position="152"/>
    </location>
</feature>
<organism evidence="7 8">
    <name type="scientific">Ensete ventricosum</name>
    <name type="common">Abyssinian banana</name>
    <name type="synonym">Musa ensete</name>
    <dbReference type="NCBI Taxonomy" id="4639"/>
    <lineage>
        <taxon>Eukaryota</taxon>
        <taxon>Viridiplantae</taxon>
        <taxon>Streptophyta</taxon>
        <taxon>Embryophyta</taxon>
        <taxon>Tracheophyta</taxon>
        <taxon>Spermatophyta</taxon>
        <taxon>Magnoliopsida</taxon>
        <taxon>Liliopsida</taxon>
        <taxon>Zingiberales</taxon>
        <taxon>Musaceae</taxon>
        <taxon>Ensete</taxon>
    </lineage>
</organism>
<dbReference type="SUPFAM" id="SSF48371">
    <property type="entry name" value="ARM repeat"/>
    <property type="match status" value="1"/>
</dbReference>
<comment type="caution">
    <text evidence="7">The sequence shown here is derived from an EMBL/GenBank/DDBJ whole genome shotgun (WGS) entry which is preliminary data.</text>
</comment>
<name>A0A426Z8G1_ENSVE</name>
<proteinExistence type="predicted"/>
<evidence type="ECO:0000256" key="5">
    <source>
        <dbReference type="SAM" id="SignalP"/>
    </source>
</evidence>
<dbReference type="Gene3D" id="1.25.10.10">
    <property type="entry name" value="Leucine-rich Repeat Variant"/>
    <property type="match status" value="1"/>
</dbReference>
<evidence type="ECO:0000313" key="7">
    <source>
        <dbReference type="EMBL" id="RRT60241.1"/>
    </source>
</evidence>
<feature type="repeat" description="Pumilio" evidence="3">
    <location>
        <begin position="318"/>
        <end position="354"/>
    </location>
</feature>
<accession>A0A426Z8G1</accession>
<reference evidence="7 8" key="1">
    <citation type="journal article" date="2014" name="Agronomy (Basel)">
        <title>A Draft Genome Sequence for Ensete ventricosum, the Drought-Tolerant Tree Against Hunger.</title>
        <authorList>
            <person name="Harrison J."/>
            <person name="Moore K.A."/>
            <person name="Paszkiewicz K."/>
            <person name="Jones T."/>
            <person name="Grant M."/>
            <person name="Ambacheew D."/>
            <person name="Muzemil S."/>
            <person name="Studholme D.J."/>
        </authorList>
    </citation>
    <scope>NUCLEOTIDE SEQUENCE [LARGE SCALE GENOMIC DNA]</scope>
</reference>
<dbReference type="PANTHER" id="PTHR12537">
    <property type="entry name" value="RNA BINDING PROTEIN PUMILIO-RELATED"/>
    <property type="match status" value="1"/>
</dbReference>
<dbReference type="EMBL" id="AMZH03007870">
    <property type="protein sequence ID" value="RRT60241.1"/>
    <property type="molecule type" value="Genomic_DNA"/>
</dbReference>
<gene>
    <name evidence="7" type="ORF">B296_00045126</name>
</gene>
<evidence type="ECO:0000259" key="6">
    <source>
        <dbReference type="PROSITE" id="PS50303"/>
    </source>
</evidence>
<dbReference type="GO" id="GO:0006417">
    <property type="term" value="P:regulation of translation"/>
    <property type="evidence" value="ECO:0007669"/>
    <property type="project" value="UniProtKB-KW"/>
</dbReference>
<dbReference type="Proteomes" id="UP000287651">
    <property type="component" value="Unassembled WGS sequence"/>
</dbReference>
<dbReference type="Pfam" id="PF07990">
    <property type="entry name" value="NABP"/>
    <property type="match status" value="1"/>
</dbReference>
<dbReference type="GO" id="GO:0005737">
    <property type="term" value="C:cytoplasm"/>
    <property type="evidence" value="ECO:0007669"/>
    <property type="project" value="TreeGrafter"/>
</dbReference>
<dbReference type="PROSITE" id="PS50303">
    <property type="entry name" value="PUM_HD"/>
    <property type="match status" value="1"/>
</dbReference>
<dbReference type="PROSITE" id="PS50302">
    <property type="entry name" value="PUM"/>
    <property type="match status" value="2"/>
</dbReference>
<keyword evidence="5" id="KW-0732">Signal</keyword>